<accession>A0A8J3YTH3</accession>
<dbReference type="InterPro" id="IPR051603">
    <property type="entry name" value="Zinc-ADH_QOR/CCCR"/>
</dbReference>
<dbReference type="SMART" id="SM00829">
    <property type="entry name" value="PKS_ER"/>
    <property type="match status" value="1"/>
</dbReference>
<keyword evidence="4" id="KW-1185">Reference proteome</keyword>
<proteinExistence type="predicted"/>
<protein>
    <submittedName>
        <fullName evidence="3">NADPH:quinone reductase</fullName>
    </submittedName>
</protein>
<dbReference type="InterPro" id="IPR011032">
    <property type="entry name" value="GroES-like_sf"/>
</dbReference>
<organism evidence="3 4">
    <name type="scientific">Virgisporangium aliadipatigenens</name>
    <dbReference type="NCBI Taxonomy" id="741659"/>
    <lineage>
        <taxon>Bacteria</taxon>
        <taxon>Bacillati</taxon>
        <taxon>Actinomycetota</taxon>
        <taxon>Actinomycetes</taxon>
        <taxon>Micromonosporales</taxon>
        <taxon>Micromonosporaceae</taxon>
        <taxon>Virgisporangium</taxon>
    </lineage>
</organism>
<comment type="caution">
    <text evidence="3">The sequence shown here is derived from an EMBL/GenBank/DDBJ whole genome shotgun (WGS) entry which is preliminary data.</text>
</comment>
<dbReference type="InterPro" id="IPR020843">
    <property type="entry name" value="ER"/>
</dbReference>
<dbReference type="PANTHER" id="PTHR44154:SF1">
    <property type="entry name" value="QUINONE OXIDOREDUCTASE"/>
    <property type="match status" value="1"/>
</dbReference>
<gene>
    <name evidence="3" type="ORF">Val02_81270</name>
</gene>
<dbReference type="Pfam" id="PF13602">
    <property type="entry name" value="ADH_zinc_N_2"/>
    <property type="match status" value="1"/>
</dbReference>
<dbReference type="AlphaFoldDB" id="A0A8J3YTH3"/>
<dbReference type="SUPFAM" id="SSF51735">
    <property type="entry name" value="NAD(P)-binding Rossmann-fold domains"/>
    <property type="match status" value="1"/>
</dbReference>
<name>A0A8J3YTH3_9ACTN</name>
<keyword evidence="1" id="KW-0521">NADP</keyword>
<dbReference type="InterPro" id="IPR036291">
    <property type="entry name" value="NAD(P)-bd_dom_sf"/>
</dbReference>
<dbReference type="CDD" id="cd05289">
    <property type="entry name" value="MDR_like_2"/>
    <property type="match status" value="1"/>
</dbReference>
<evidence type="ECO:0000313" key="3">
    <source>
        <dbReference type="EMBL" id="GIJ51241.1"/>
    </source>
</evidence>
<evidence type="ECO:0000313" key="4">
    <source>
        <dbReference type="Proteomes" id="UP000619260"/>
    </source>
</evidence>
<dbReference type="RefSeq" id="WP_203904651.1">
    <property type="nucleotide sequence ID" value="NZ_BOPF01000045.1"/>
</dbReference>
<dbReference type="Pfam" id="PF08240">
    <property type="entry name" value="ADH_N"/>
    <property type="match status" value="1"/>
</dbReference>
<dbReference type="Gene3D" id="3.40.50.720">
    <property type="entry name" value="NAD(P)-binding Rossmann-like Domain"/>
    <property type="match status" value="1"/>
</dbReference>
<dbReference type="Gene3D" id="3.90.180.10">
    <property type="entry name" value="Medium-chain alcohol dehydrogenases, catalytic domain"/>
    <property type="match status" value="1"/>
</dbReference>
<dbReference type="GO" id="GO:0016491">
    <property type="term" value="F:oxidoreductase activity"/>
    <property type="evidence" value="ECO:0007669"/>
    <property type="project" value="InterPro"/>
</dbReference>
<dbReference type="SUPFAM" id="SSF50129">
    <property type="entry name" value="GroES-like"/>
    <property type="match status" value="1"/>
</dbReference>
<feature type="domain" description="Enoyl reductase (ER)" evidence="2">
    <location>
        <begin position="10"/>
        <end position="309"/>
    </location>
</feature>
<dbReference type="PANTHER" id="PTHR44154">
    <property type="entry name" value="QUINONE OXIDOREDUCTASE"/>
    <property type="match status" value="1"/>
</dbReference>
<evidence type="ECO:0000256" key="1">
    <source>
        <dbReference type="ARBA" id="ARBA00022857"/>
    </source>
</evidence>
<dbReference type="Proteomes" id="UP000619260">
    <property type="component" value="Unassembled WGS sequence"/>
</dbReference>
<dbReference type="EMBL" id="BOPF01000045">
    <property type="protein sequence ID" value="GIJ51241.1"/>
    <property type="molecule type" value="Genomic_DNA"/>
</dbReference>
<evidence type="ECO:0000259" key="2">
    <source>
        <dbReference type="SMART" id="SM00829"/>
    </source>
</evidence>
<sequence length="313" mass="31004">MRALHVPSAGEKPRIGDLPVPAVTDGTVLIRVRAAGLNPMDNAIAGGWLAGLIPHEYPLVLGRDAAGVVAAVGAGVDHVKPGDEVFGHVVLAPPIQAGTLAEYALLPAAAVALKPAGLDFVRAAALPLAAAAATQAVDAVDPRPGHTVLVSGASGGIGSFAIQLLAARGVTVIATGTDAARLTGLGATAVVDRAAGPIAEQVRAAHPDGVDALVNLFGRTDADVPLGAVRRGGRVSTLAQAPDSEAGAAAGVTVTKIMTRATREVTGPIAERAAAGSIAVDVQTVLSLEQAVDGLATIAAGHARGKTVVTIEH</sequence>
<dbReference type="InterPro" id="IPR013154">
    <property type="entry name" value="ADH-like_N"/>
</dbReference>
<reference evidence="3" key="1">
    <citation type="submission" date="2021-01" db="EMBL/GenBank/DDBJ databases">
        <title>Whole genome shotgun sequence of Virgisporangium aliadipatigenens NBRC 105644.</title>
        <authorList>
            <person name="Komaki H."/>
            <person name="Tamura T."/>
        </authorList>
    </citation>
    <scope>NUCLEOTIDE SEQUENCE</scope>
    <source>
        <strain evidence="3">NBRC 105644</strain>
    </source>
</reference>